<evidence type="ECO:0000313" key="2">
    <source>
        <dbReference type="EMBL" id="EED21208.1"/>
    </source>
</evidence>
<dbReference type="GeneID" id="8101532"/>
<protein>
    <submittedName>
        <fullName evidence="2">Uncharacterized protein</fullName>
    </submittedName>
</protein>
<dbReference type="EMBL" id="EQ962653">
    <property type="protein sequence ID" value="EED21208.1"/>
    <property type="molecule type" value="Genomic_DNA"/>
</dbReference>
<gene>
    <name evidence="2" type="ORF">TSTA_084390</name>
</gene>
<proteinExistence type="predicted"/>
<dbReference type="Pfam" id="PF12520">
    <property type="entry name" value="DUF3723"/>
    <property type="match status" value="1"/>
</dbReference>
<feature type="region of interest" description="Disordered" evidence="1">
    <location>
        <begin position="614"/>
        <end position="659"/>
    </location>
</feature>
<sequence length="793" mass="91421">MENLNDVALFREKSRFFLGRAKIQLANLNFDRNIQLHEKVHVDKLVDVFRGEGCHRLDPWNHVPVAIDRNTLSARLRLAGLDNDDLIREGEPPLLRFTTPLRVLHGRRRLLAAEEYLWDKWWIAELYSDGDYQTTYIIVLNINLYEDLPAKLKTSICEQYSHSRPFCDGDIYRHIFKYQRDGNIDEEEKWIRRLSNSKTMNVRQLRTKYRRLANGFDRLTPFVGIWYQLHLGCLSRLLPDKTPEEFLHYLERMRHQYSSIMGTEEPFLLDPKTVYLLETMFPALSVSDADHIKRLMNDGVLFPAVQSQHRRKKLLDNILGVKGRILSFYTFFQDTIYFGACSKILRNLLPPKFQGTVRQAFFNSYQQGINQGRIRLQSYGERMLDRPGTEVTHVQLAYRQLYLAAMRDFPILSSLAPLWDSKKRRPLIQGSPSERWHQIASLAFVLGFRTDEIAKLMEDGNNKEIMAREFLTKIRPAELYIVDEGRKERLVQYIARQIDGIATPRVLRQDAEFTTNVEGLAKEQRCNRPYDSAYRRDKDFLFINIIYGTRIRAQAFITSLAIQRDIFICFLGMYPIEDMADADSEDEVVDLTRSSPSRSLSDNDLEHEMIAIPSADSNEGSASEEATGPGVPGGSAVVADSGEDNSEEGGGSWQTAESEVDSGEADFILHLWDKNEGEKYRNTEAQRRIFENTVCDLADKGYRFLCIDKTGQAVTQSLHKLWEKALDTKLILACPKVDSGNPAERVRDIQGYQKIPQIRALGSSHKVHIFENHGARVFLEITRLNDLLNHPSN</sequence>
<evidence type="ECO:0000256" key="1">
    <source>
        <dbReference type="SAM" id="MobiDB-lite"/>
    </source>
</evidence>
<evidence type="ECO:0000313" key="3">
    <source>
        <dbReference type="Proteomes" id="UP000001745"/>
    </source>
</evidence>
<reference evidence="3" key="1">
    <citation type="journal article" date="2015" name="Genome Announc.">
        <title>Genome sequence of the AIDS-associated pathogen Penicillium marneffei (ATCC18224) and its near taxonomic relative Talaromyces stipitatus (ATCC10500).</title>
        <authorList>
            <person name="Nierman W.C."/>
            <person name="Fedorova-Abrams N.D."/>
            <person name="Andrianopoulos A."/>
        </authorList>
    </citation>
    <scope>NUCLEOTIDE SEQUENCE [LARGE SCALE GENOMIC DNA]</scope>
    <source>
        <strain evidence="3">ATCC 10500 / CBS 375.48 / QM 6759 / NRRL 1006</strain>
    </source>
</reference>
<dbReference type="eggNOG" id="ENOG502S0KD">
    <property type="taxonomic scope" value="Eukaryota"/>
</dbReference>
<dbReference type="PhylomeDB" id="B8M0B1"/>
<dbReference type="VEuPathDB" id="FungiDB:TSTA_084390"/>
<dbReference type="RefSeq" id="XP_002478171.1">
    <property type="nucleotide sequence ID" value="XM_002478126.1"/>
</dbReference>
<name>B8M0B1_TALSN</name>
<dbReference type="OMA" id="NKFFEGF"/>
<dbReference type="OrthoDB" id="4218586at2759"/>
<dbReference type="HOGENOM" id="CLU_004286_7_1_1"/>
<dbReference type="AlphaFoldDB" id="B8M0B1"/>
<dbReference type="InterPro" id="IPR022198">
    <property type="entry name" value="DUF3723"/>
</dbReference>
<accession>B8M0B1</accession>
<organism evidence="2 3">
    <name type="scientific">Talaromyces stipitatus (strain ATCC 10500 / CBS 375.48 / QM 6759 / NRRL 1006)</name>
    <name type="common">Penicillium stipitatum</name>
    <dbReference type="NCBI Taxonomy" id="441959"/>
    <lineage>
        <taxon>Eukaryota</taxon>
        <taxon>Fungi</taxon>
        <taxon>Dikarya</taxon>
        <taxon>Ascomycota</taxon>
        <taxon>Pezizomycotina</taxon>
        <taxon>Eurotiomycetes</taxon>
        <taxon>Eurotiomycetidae</taxon>
        <taxon>Eurotiales</taxon>
        <taxon>Trichocomaceae</taxon>
        <taxon>Talaromyces</taxon>
        <taxon>Talaromyces sect. Talaromyces</taxon>
    </lineage>
</organism>
<keyword evidence="3" id="KW-1185">Reference proteome</keyword>
<dbReference type="InParanoid" id="B8M0B1"/>
<dbReference type="STRING" id="441959.B8M0B1"/>
<dbReference type="Proteomes" id="UP000001745">
    <property type="component" value="Unassembled WGS sequence"/>
</dbReference>